<dbReference type="AlphaFoldDB" id="A0AAN8WIC6"/>
<gene>
    <name evidence="2" type="ORF">SK128_012184</name>
</gene>
<proteinExistence type="predicted"/>
<feature type="region of interest" description="Disordered" evidence="1">
    <location>
        <begin position="50"/>
        <end position="77"/>
    </location>
</feature>
<dbReference type="EMBL" id="JAXCGZ010022699">
    <property type="protein sequence ID" value="KAK7026764.1"/>
    <property type="molecule type" value="Genomic_DNA"/>
</dbReference>
<protein>
    <submittedName>
        <fullName evidence="2">Uncharacterized protein</fullName>
    </submittedName>
</protein>
<name>A0AAN8WIC6_HALRR</name>
<evidence type="ECO:0000313" key="3">
    <source>
        <dbReference type="Proteomes" id="UP001381693"/>
    </source>
</evidence>
<evidence type="ECO:0000256" key="1">
    <source>
        <dbReference type="SAM" id="MobiDB-lite"/>
    </source>
</evidence>
<evidence type="ECO:0000313" key="2">
    <source>
        <dbReference type="EMBL" id="KAK7026764.1"/>
    </source>
</evidence>
<comment type="caution">
    <text evidence="2">The sequence shown here is derived from an EMBL/GenBank/DDBJ whole genome shotgun (WGS) entry which is preliminary data.</text>
</comment>
<organism evidence="2 3">
    <name type="scientific">Halocaridina rubra</name>
    <name type="common">Hawaiian red shrimp</name>
    <dbReference type="NCBI Taxonomy" id="373956"/>
    <lineage>
        <taxon>Eukaryota</taxon>
        <taxon>Metazoa</taxon>
        <taxon>Ecdysozoa</taxon>
        <taxon>Arthropoda</taxon>
        <taxon>Crustacea</taxon>
        <taxon>Multicrustacea</taxon>
        <taxon>Malacostraca</taxon>
        <taxon>Eumalacostraca</taxon>
        <taxon>Eucarida</taxon>
        <taxon>Decapoda</taxon>
        <taxon>Pleocyemata</taxon>
        <taxon>Caridea</taxon>
        <taxon>Atyoidea</taxon>
        <taxon>Atyidae</taxon>
        <taxon>Halocaridina</taxon>
    </lineage>
</organism>
<keyword evidence="3" id="KW-1185">Reference proteome</keyword>
<reference evidence="2 3" key="1">
    <citation type="submission" date="2023-11" db="EMBL/GenBank/DDBJ databases">
        <title>Halocaridina rubra genome assembly.</title>
        <authorList>
            <person name="Smith C."/>
        </authorList>
    </citation>
    <scope>NUCLEOTIDE SEQUENCE [LARGE SCALE GENOMIC DNA]</scope>
    <source>
        <strain evidence="2">EP-1</strain>
        <tissue evidence="2">Whole</tissue>
    </source>
</reference>
<dbReference type="Proteomes" id="UP001381693">
    <property type="component" value="Unassembled WGS sequence"/>
</dbReference>
<sequence>MPEILSSSQEVVLLVEKRSSSNNESQYLDQSQQMRRQEFRQKLEARARLRRENHGVSSLYSSHNSGNHNYSRNFTRSNVHVQTENYYEPVSIQK</sequence>
<accession>A0AAN8WIC6</accession>
<feature type="compositionally biased region" description="Low complexity" evidence="1">
    <location>
        <begin position="55"/>
        <end position="71"/>
    </location>
</feature>